<dbReference type="RefSeq" id="XP_024578953.1">
    <property type="nucleotide sequence ID" value="XM_024728480.1"/>
</dbReference>
<dbReference type="Proteomes" id="UP000054928">
    <property type="component" value="Unassembled WGS sequence"/>
</dbReference>
<evidence type="ECO:0000313" key="1">
    <source>
        <dbReference type="EMBL" id="CEG42584.1"/>
    </source>
</evidence>
<evidence type="ECO:0000313" key="2">
    <source>
        <dbReference type="Proteomes" id="UP000054928"/>
    </source>
</evidence>
<reference evidence="2" key="1">
    <citation type="submission" date="2014-09" db="EMBL/GenBank/DDBJ databases">
        <authorList>
            <person name="Sharma Rahul"/>
            <person name="Thines Marco"/>
        </authorList>
    </citation>
    <scope>NUCLEOTIDE SEQUENCE [LARGE SCALE GENOMIC DNA]</scope>
</reference>
<accession>A0A0P1AMI1</accession>
<proteinExistence type="predicted"/>
<keyword evidence="2" id="KW-1185">Reference proteome</keyword>
<protein>
    <submittedName>
        <fullName evidence="1">Uncharacterized protein</fullName>
    </submittedName>
</protein>
<dbReference type="GeneID" id="36407901"/>
<dbReference type="AlphaFoldDB" id="A0A0P1AMI1"/>
<dbReference type="EMBL" id="CCYD01000645">
    <property type="protein sequence ID" value="CEG42584.1"/>
    <property type="molecule type" value="Genomic_DNA"/>
</dbReference>
<organism evidence="1 2">
    <name type="scientific">Plasmopara halstedii</name>
    <name type="common">Downy mildew of sunflower</name>
    <dbReference type="NCBI Taxonomy" id="4781"/>
    <lineage>
        <taxon>Eukaryota</taxon>
        <taxon>Sar</taxon>
        <taxon>Stramenopiles</taxon>
        <taxon>Oomycota</taxon>
        <taxon>Peronosporomycetes</taxon>
        <taxon>Peronosporales</taxon>
        <taxon>Peronosporaceae</taxon>
        <taxon>Plasmopara</taxon>
    </lineage>
</organism>
<sequence length="50" mass="6156">MQPTRPPKVSLKKIRITFMKQDHQFYRLSFVLPSFASWEMDNKEIYIVYF</sequence>
<name>A0A0P1AMI1_PLAHL</name>